<dbReference type="eggNOG" id="COG3218">
    <property type="taxonomic scope" value="Bacteria"/>
</dbReference>
<accession>A0A1W6BXK2</accession>
<dbReference type="SUPFAM" id="SSF159594">
    <property type="entry name" value="XCC0632-like"/>
    <property type="match status" value="1"/>
</dbReference>
<dbReference type="OrthoDB" id="5360721at2"/>
<dbReference type="EMBL" id="CP020867">
    <property type="protein sequence ID" value="ARJ56797.1"/>
    <property type="molecule type" value="Genomic_DNA"/>
</dbReference>
<gene>
    <name evidence="1" type="ORF">CCUN_1204</name>
</gene>
<dbReference type="KEGG" id="ccun:CCUN_1204"/>
<proteinExistence type="predicted"/>
<dbReference type="PROSITE" id="PS51257">
    <property type="entry name" value="PROKAR_LIPOPROTEIN"/>
    <property type="match status" value="1"/>
</dbReference>
<name>A0A1W6BXK2_9BACT</name>
<sequence>MKIFLNAILILVLSACSLKQVEVDKTQKIILKNDNKAFETSFKQRAKSLKILTPDVPLYLNSYQVIYIQNELSNAYAYHFWGDLPSNLYRFMLLSKFEQSKIFTSLVGQNSPIIADFILEGRLDSFEQILSEKENYIRLSLSLNLIDFKKNRLLAHKNFIVKENIDKIDINLTFKAFEKALNTLTNEIVFWVDSKI</sequence>
<dbReference type="STRING" id="1121267.CCUN_1204"/>
<evidence type="ECO:0000313" key="1">
    <source>
        <dbReference type="EMBL" id="ARJ56797.1"/>
    </source>
</evidence>
<evidence type="ECO:0000313" key="2">
    <source>
        <dbReference type="Proteomes" id="UP000192902"/>
    </source>
</evidence>
<reference evidence="1 2" key="1">
    <citation type="submission" date="2017-04" db="EMBL/GenBank/DDBJ databases">
        <title>Complete genome sequence of the Campylobacter cuniculorum type strain LMG24588.</title>
        <authorList>
            <person name="Miller W.G."/>
            <person name="Yee E."/>
            <person name="Revez J."/>
            <person name="Bono J.L."/>
            <person name="Rossi M."/>
        </authorList>
    </citation>
    <scope>NUCLEOTIDE SEQUENCE [LARGE SCALE GENOMIC DNA]</scope>
    <source>
        <strain evidence="1 2">LMG 24588</strain>
    </source>
</reference>
<dbReference type="RefSeq" id="WP_027305696.1">
    <property type="nucleotide sequence ID" value="NZ_CP020867.1"/>
</dbReference>
<protein>
    <submittedName>
        <fullName evidence="1">Putative lipid asymmetry ABC transporter MlaABCDEF component MlaB</fullName>
    </submittedName>
</protein>
<organism evidence="1 2">
    <name type="scientific">Campylobacter cuniculorum DSM 23162 = LMG 24588</name>
    <dbReference type="NCBI Taxonomy" id="1121267"/>
    <lineage>
        <taxon>Bacteria</taxon>
        <taxon>Pseudomonadati</taxon>
        <taxon>Campylobacterota</taxon>
        <taxon>Epsilonproteobacteria</taxon>
        <taxon>Campylobacterales</taxon>
        <taxon>Campylobacteraceae</taxon>
        <taxon>Campylobacter</taxon>
    </lineage>
</organism>
<dbReference type="Proteomes" id="UP000192902">
    <property type="component" value="Chromosome"/>
</dbReference>
<dbReference type="AlphaFoldDB" id="A0A1W6BXK2"/>
<dbReference type="Gene3D" id="3.40.50.10610">
    <property type="entry name" value="ABC-type transport auxiliary lipoprotein component"/>
    <property type="match status" value="1"/>
</dbReference>